<evidence type="ECO:0000313" key="13">
    <source>
        <dbReference type="EMBL" id="VGO14912.1"/>
    </source>
</evidence>
<keyword evidence="5" id="KW-0997">Cell inner membrane</keyword>
<evidence type="ECO:0000256" key="6">
    <source>
        <dbReference type="ARBA" id="ARBA00022692"/>
    </source>
</evidence>
<dbReference type="Pfam" id="PF03544">
    <property type="entry name" value="TonB_C"/>
    <property type="match status" value="1"/>
</dbReference>
<sequence length="227" mass="24137">MQTGKTIANLPLLIGGILSVAIHGLALYSNGLYTPPVPQMETGRTVVHLTLAPSVATQAAPPEPEPEKPPEPKEPEPVIPDPTPVPVPVPVSEPIPEPAAPLEPVEKTIPEPVPVEEPALQESVEQIASMQEDKGVITQAQPMSGISATYPRTSQRRGEEGTVVLSIEVLSTGKAGKVEVVESSGFRRLDDAAVHAAKKATYAPAKQFGRHIDSKLIQPLIFDLTEK</sequence>
<dbReference type="PRINTS" id="PR01374">
    <property type="entry name" value="TONBPROTEIN"/>
</dbReference>
<keyword evidence="9 11" id="KW-0472">Membrane</keyword>
<evidence type="ECO:0000256" key="4">
    <source>
        <dbReference type="ARBA" id="ARBA00022475"/>
    </source>
</evidence>
<dbReference type="InterPro" id="IPR003538">
    <property type="entry name" value="TonB"/>
</dbReference>
<gene>
    <name evidence="13" type="ORF">PDESU_03482</name>
</gene>
<dbReference type="Proteomes" id="UP000366872">
    <property type="component" value="Unassembled WGS sequence"/>
</dbReference>
<dbReference type="Gene3D" id="3.30.1150.10">
    <property type="match status" value="1"/>
</dbReference>
<comment type="similarity">
    <text evidence="2">Belongs to the TonB family.</text>
</comment>
<keyword evidence="8 11" id="KW-1133">Transmembrane helix</keyword>
<accession>A0A6C2U4D5</accession>
<evidence type="ECO:0000256" key="11">
    <source>
        <dbReference type="SAM" id="Phobius"/>
    </source>
</evidence>
<dbReference type="EMBL" id="CAAHFG010000002">
    <property type="protein sequence ID" value="VGO14912.1"/>
    <property type="molecule type" value="Genomic_DNA"/>
</dbReference>
<dbReference type="GO" id="GO:0055085">
    <property type="term" value="P:transmembrane transport"/>
    <property type="evidence" value="ECO:0007669"/>
    <property type="project" value="InterPro"/>
</dbReference>
<proteinExistence type="inferred from homology"/>
<evidence type="ECO:0000256" key="2">
    <source>
        <dbReference type="ARBA" id="ARBA00006555"/>
    </source>
</evidence>
<dbReference type="GO" id="GO:0015891">
    <property type="term" value="P:siderophore transport"/>
    <property type="evidence" value="ECO:0007669"/>
    <property type="project" value="InterPro"/>
</dbReference>
<dbReference type="InterPro" id="IPR037682">
    <property type="entry name" value="TonB_C"/>
</dbReference>
<keyword evidence="6 11" id="KW-0812">Transmembrane</keyword>
<keyword evidence="7" id="KW-0653">Protein transport</keyword>
<dbReference type="GO" id="GO:0031992">
    <property type="term" value="F:energy transducer activity"/>
    <property type="evidence" value="ECO:0007669"/>
    <property type="project" value="InterPro"/>
</dbReference>
<feature type="region of interest" description="Disordered" evidence="10">
    <location>
        <begin position="56"/>
        <end position="87"/>
    </location>
</feature>
<protein>
    <recommendedName>
        <fullName evidence="12">TonB C-terminal domain-containing protein</fullName>
    </recommendedName>
</protein>
<dbReference type="InterPro" id="IPR051045">
    <property type="entry name" value="TonB-dependent_transducer"/>
</dbReference>
<dbReference type="GO" id="GO:0030288">
    <property type="term" value="C:outer membrane-bounded periplasmic space"/>
    <property type="evidence" value="ECO:0007669"/>
    <property type="project" value="InterPro"/>
</dbReference>
<evidence type="ECO:0000256" key="7">
    <source>
        <dbReference type="ARBA" id="ARBA00022927"/>
    </source>
</evidence>
<dbReference type="AlphaFoldDB" id="A0A6C2U4D5"/>
<feature type="compositionally biased region" description="Pro residues" evidence="10">
    <location>
        <begin position="77"/>
        <end position="87"/>
    </location>
</feature>
<name>A0A6C2U4D5_PONDE</name>
<dbReference type="NCBIfam" id="TIGR01352">
    <property type="entry name" value="tonB_Cterm"/>
    <property type="match status" value="1"/>
</dbReference>
<dbReference type="GO" id="GO:0015031">
    <property type="term" value="P:protein transport"/>
    <property type="evidence" value="ECO:0007669"/>
    <property type="project" value="UniProtKB-KW"/>
</dbReference>
<reference evidence="13 14" key="1">
    <citation type="submission" date="2019-04" db="EMBL/GenBank/DDBJ databases">
        <authorList>
            <person name="Van Vliet M D."/>
        </authorList>
    </citation>
    <scope>NUCLEOTIDE SEQUENCE [LARGE SCALE GENOMIC DNA]</scope>
    <source>
        <strain evidence="13 14">F1</strain>
    </source>
</reference>
<feature type="compositionally biased region" description="Basic and acidic residues" evidence="10">
    <location>
        <begin position="65"/>
        <end position="76"/>
    </location>
</feature>
<feature type="domain" description="TonB C-terminal" evidence="12">
    <location>
        <begin position="135"/>
        <end position="227"/>
    </location>
</feature>
<keyword evidence="4" id="KW-1003">Cell membrane</keyword>
<evidence type="ECO:0000256" key="8">
    <source>
        <dbReference type="ARBA" id="ARBA00022989"/>
    </source>
</evidence>
<dbReference type="PANTHER" id="PTHR33446:SF2">
    <property type="entry name" value="PROTEIN TONB"/>
    <property type="match status" value="1"/>
</dbReference>
<evidence type="ECO:0000259" key="12">
    <source>
        <dbReference type="PROSITE" id="PS52015"/>
    </source>
</evidence>
<dbReference type="GO" id="GO:0098797">
    <property type="term" value="C:plasma membrane protein complex"/>
    <property type="evidence" value="ECO:0007669"/>
    <property type="project" value="TreeGrafter"/>
</dbReference>
<organism evidence="13 14">
    <name type="scientific">Pontiella desulfatans</name>
    <dbReference type="NCBI Taxonomy" id="2750659"/>
    <lineage>
        <taxon>Bacteria</taxon>
        <taxon>Pseudomonadati</taxon>
        <taxon>Kiritimatiellota</taxon>
        <taxon>Kiritimatiellia</taxon>
        <taxon>Kiritimatiellales</taxon>
        <taxon>Pontiellaceae</taxon>
        <taxon>Pontiella</taxon>
    </lineage>
</organism>
<feature type="transmembrane region" description="Helical" evidence="11">
    <location>
        <begin position="7"/>
        <end position="28"/>
    </location>
</feature>
<evidence type="ECO:0000313" key="14">
    <source>
        <dbReference type="Proteomes" id="UP000366872"/>
    </source>
</evidence>
<evidence type="ECO:0000256" key="10">
    <source>
        <dbReference type="SAM" id="MobiDB-lite"/>
    </source>
</evidence>
<dbReference type="PANTHER" id="PTHR33446">
    <property type="entry name" value="PROTEIN TONB-RELATED"/>
    <property type="match status" value="1"/>
</dbReference>
<evidence type="ECO:0000256" key="9">
    <source>
        <dbReference type="ARBA" id="ARBA00023136"/>
    </source>
</evidence>
<comment type="subcellular location">
    <subcellularLocation>
        <location evidence="1">Cell inner membrane</location>
        <topology evidence="1">Single-pass membrane protein</topology>
        <orientation evidence="1">Periplasmic side</orientation>
    </subcellularLocation>
</comment>
<evidence type="ECO:0000256" key="3">
    <source>
        <dbReference type="ARBA" id="ARBA00022448"/>
    </source>
</evidence>
<keyword evidence="14" id="KW-1185">Reference proteome</keyword>
<dbReference type="InterPro" id="IPR006260">
    <property type="entry name" value="TonB/TolA_C"/>
</dbReference>
<dbReference type="RefSeq" id="WP_136080532.1">
    <property type="nucleotide sequence ID" value="NZ_CAAHFG010000002.1"/>
</dbReference>
<evidence type="ECO:0000256" key="1">
    <source>
        <dbReference type="ARBA" id="ARBA00004383"/>
    </source>
</evidence>
<evidence type="ECO:0000256" key="5">
    <source>
        <dbReference type="ARBA" id="ARBA00022519"/>
    </source>
</evidence>
<keyword evidence="3" id="KW-0813">Transport</keyword>
<dbReference type="PROSITE" id="PS52015">
    <property type="entry name" value="TONB_CTD"/>
    <property type="match status" value="1"/>
</dbReference>
<dbReference type="SUPFAM" id="SSF74653">
    <property type="entry name" value="TolA/TonB C-terminal domain"/>
    <property type="match status" value="1"/>
</dbReference>